<dbReference type="PROSITE" id="PS00758">
    <property type="entry name" value="ARGE_DAPE_CPG2_1"/>
    <property type="match status" value="1"/>
</dbReference>
<dbReference type="GO" id="GO:0008233">
    <property type="term" value="F:peptidase activity"/>
    <property type="evidence" value="ECO:0007669"/>
    <property type="project" value="UniProtKB-KW"/>
</dbReference>
<dbReference type="Gene3D" id="3.30.70.360">
    <property type="match status" value="1"/>
</dbReference>
<evidence type="ECO:0000313" key="6">
    <source>
        <dbReference type="Proteomes" id="UP001205910"/>
    </source>
</evidence>
<dbReference type="AlphaFoldDB" id="A0ABD0BGV9"/>
<dbReference type="GO" id="GO:0046872">
    <property type="term" value="F:metal ion binding"/>
    <property type="evidence" value="ECO:0007669"/>
    <property type="project" value="UniProtKB-KW"/>
</dbReference>
<dbReference type="EMBL" id="BQFK01000004">
    <property type="protein sequence ID" value="GJJ43432.1"/>
    <property type="molecule type" value="Genomic_DNA"/>
</dbReference>
<dbReference type="GO" id="GO:0006508">
    <property type="term" value="P:proteolysis"/>
    <property type="evidence" value="ECO:0007669"/>
    <property type="project" value="UniProtKB-KW"/>
</dbReference>
<evidence type="ECO:0000256" key="1">
    <source>
        <dbReference type="ARBA" id="ARBA00022670"/>
    </source>
</evidence>
<keyword evidence="1" id="KW-0645">Protease</keyword>
<dbReference type="Pfam" id="PF01546">
    <property type="entry name" value="Peptidase_M20"/>
    <property type="match status" value="1"/>
</dbReference>
<keyword evidence="3" id="KW-0378">Hydrolase</keyword>
<gene>
    <name evidence="5" type="ORF">CULCOIPH005_16210</name>
</gene>
<comment type="caution">
    <text evidence="5">The sequence shown here is derived from an EMBL/GenBank/DDBJ whole genome shotgun (WGS) entry which is preliminary data.</text>
</comment>
<dbReference type="InterPro" id="IPR051458">
    <property type="entry name" value="Cyt/Met_Dipeptidase"/>
</dbReference>
<dbReference type="NCBIfam" id="NF005914">
    <property type="entry name" value="PRK07907.1"/>
    <property type="match status" value="1"/>
</dbReference>
<sequence length="464" mass="49090">MRVQDRSTLGTMIADIVNKVRPLVEKQRDAIFKDLSEITSYNSVHSTPECADDHAAACVWVVDALTKAGLEVTEYPYDGGATTVLGTKKAVGDAPTVLLYSHYDVVPAGDPADWISDAFTLTERNGRWYARGAADCKGNLVMHLAVLRAIQELGGTDLGITFLVEGSEEQGGAELSSLIHTQPELFQSDVILIADSGNQEVGVPTLTTTLRGGAQITVTLKTLNAAVHSGSFGGAAPDAAAALIRLLDSLKDEHGRTVIDGVDGSARWPGGTYDRESFRADSTMLDGTQIMGTDEDNPADMVWARPAISITGFTSTPVDKAVNAVPPVASARLNLRVPPGLKATDVAEALIAHLKAHVPWGAHIEASYDDANEPFAAKIDGPAMSHFNACLANAYGKEDTVHIGSGGSIPLCSELLGIMPHAELALFGVEEPQSTIHSPNESVDPNEIRDIAVAEASFLLTYGK</sequence>
<protein>
    <submittedName>
        <fullName evidence="5">Dipeptidase</fullName>
    </submittedName>
</protein>
<evidence type="ECO:0000256" key="2">
    <source>
        <dbReference type="ARBA" id="ARBA00022723"/>
    </source>
</evidence>
<dbReference type="InterPro" id="IPR002933">
    <property type="entry name" value="Peptidase_M20"/>
</dbReference>
<evidence type="ECO:0000259" key="4">
    <source>
        <dbReference type="Pfam" id="PF07687"/>
    </source>
</evidence>
<dbReference type="InterPro" id="IPR011650">
    <property type="entry name" value="Peptidase_M20_dimer"/>
</dbReference>
<reference evidence="5 6" key="1">
    <citation type="submission" date="2021-11" db="EMBL/GenBank/DDBJ databases">
        <title>Whole genome sequences of diphtheriae toxin producing Corynebacterium ulcerans isolates from cats in Osaka, Japan.</title>
        <authorList>
            <person name="Umeda K."/>
            <person name="Hirai Y."/>
        </authorList>
    </citation>
    <scope>NUCLEOTIDE SEQUENCE [LARGE SCALE GENOMIC DNA]</scope>
    <source>
        <strain evidence="5 6">12109B-1</strain>
    </source>
</reference>
<dbReference type="Gene3D" id="3.40.630.10">
    <property type="entry name" value="Zn peptidases"/>
    <property type="match status" value="1"/>
</dbReference>
<dbReference type="PANTHER" id="PTHR43270:SF12">
    <property type="entry name" value="SUCCINYL-DIAMINOPIMELATE DESUCCINYLASE"/>
    <property type="match status" value="1"/>
</dbReference>
<organism evidence="5 6">
    <name type="scientific">Corynebacterium ulcerans</name>
    <dbReference type="NCBI Taxonomy" id="65058"/>
    <lineage>
        <taxon>Bacteria</taxon>
        <taxon>Bacillati</taxon>
        <taxon>Actinomycetota</taxon>
        <taxon>Actinomycetes</taxon>
        <taxon>Mycobacteriales</taxon>
        <taxon>Corynebacteriaceae</taxon>
        <taxon>Corynebacterium</taxon>
    </lineage>
</organism>
<dbReference type="Proteomes" id="UP001205910">
    <property type="component" value="Unassembled WGS sequence"/>
</dbReference>
<dbReference type="Pfam" id="PF07687">
    <property type="entry name" value="M20_dimer"/>
    <property type="match status" value="1"/>
</dbReference>
<dbReference type="InterPro" id="IPR001261">
    <property type="entry name" value="ArgE/DapE_CS"/>
</dbReference>
<feature type="domain" description="Peptidase M20 dimerisation" evidence="4">
    <location>
        <begin position="216"/>
        <end position="360"/>
    </location>
</feature>
<evidence type="ECO:0000313" key="5">
    <source>
        <dbReference type="EMBL" id="GJJ43432.1"/>
    </source>
</evidence>
<dbReference type="PANTHER" id="PTHR43270">
    <property type="entry name" value="BETA-ALA-HIS DIPEPTIDASE"/>
    <property type="match status" value="1"/>
</dbReference>
<keyword evidence="2" id="KW-0479">Metal-binding</keyword>
<dbReference type="SUPFAM" id="SSF53187">
    <property type="entry name" value="Zn-dependent exopeptidases"/>
    <property type="match status" value="1"/>
</dbReference>
<proteinExistence type="predicted"/>
<evidence type="ECO:0000256" key="3">
    <source>
        <dbReference type="ARBA" id="ARBA00022801"/>
    </source>
</evidence>
<name>A0ABD0BGV9_CORUL</name>
<accession>A0ABD0BGV9</accession>